<evidence type="ECO:0000313" key="14">
    <source>
        <dbReference type="Proteomes" id="UP000823912"/>
    </source>
</evidence>
<dbReference type="PANTHER" id="PTHR42716">
    <property type="entry name" value="L-ASPARTATE OXIDASE"/>
    <property type="match status" value="1"/>
</dbReference>
<comment type="caution">
    <text evidence="13">The sequence shown here is derived from an EMBL/GenBank/DDBJ whole genome shotgun (WGS) entry which is preliminary data.</text>
</comment>
<evidence type="ECO:0000256" key="11">
    <source>
        <dbReference type="ARBA" id="ARBA00048305"/>
    </source>
</evidence>
<evidence type="ECO:0000256" key="4">
    <source>
        <dbReference type="ARBA" id="ARBA00012173"/>
    </source>
</evidence>
<dbReference type="PRINTS" id="PR00368">
    <property type="entry name" value="FADPNR"/>
</dbReference>
<dbReference type="AlphaFoldDB" id="A0A9D1JB92"/>
<evidence type="ECO:0000256" key="7">
    <source>
        <dbReference type="ARBA" id="ARBA00022642"/>
    </source>
</evidence>
<comment type="cofactor">
    <cofactor evidence="1">
        <name>FAD</name>
        <dbReference type="ChEBI" id="CHEBI:57692"/>
    </cofactor>
</comment>
<reference evidence="13" key="2">
    <citation type="journal article" date="2021" name="PeerJ">
        <title>Extensive microbial diversity within the chicken gut microbiome revealed by metagenomics and culture.</title>
        <authorList>
            <person name="Gilroy R."/>
            <person name="Ravi A."/>
            <person name="Getino M."/>
            <person name="Pursley I."/>
            <person name="Horton D.L."/>
            <person name="Alikhan N.F."/>
            <person name="Baker D."/>
            <person name="Gharbi K."/>
            <person name="Hall N."/>
            <person name="Watson M."/>
            <person name="Adriaenssens E.M."/>
            <person name="Foster-Nyarko E."/>
            <person name="Jarju S."/>
            <person name="Secka A."/>
            <person name="Antonio M."/>
            <person name="Oren A."/>
            <person name="Chaudhuri R.R."/>
            <person name="La Ragione R."/>
            <person name="Hildebrand F."/>
            <person name="Pallen M.J."/>
        </authorList>
    </citation>
    <scope>NUCLEOTIDE SEQUENCE</scope>
    <source>
        <strain evidence="13">ChiSjej5B23-6657</strain>
    </source>
</reference>
<dbReference type="GO" id="GO:0033765">
    <property type="term" value="F:steroid dehydrogenase activity, acting on the CH-CH group of donors"/>
    <property type="evidence" value="ECO:0007669"/>
    <property type="project" value="UniProtKB-ARBA"/>
</dbReference>
<reference evidence="13" key="1">
    <citation type="submission" date="2020-10" db="EMBL/GenBank/DDBJ databases">
        <authorList>
            <person name="Gilroy R."/>
        </authorList>
    </citation>
    <scope>NUCLEOTIDE SEQUENCE</scope>
    <source>
        <strain evidence="13">ChiSjej5B23-6657</strain>
    </source>
</reference>
<sequence length="428" mass="47468">MDEFFDVVIVGTGAAGLYCALNLPERLTVLILTKRKADESDSFLAQGGICMLRGEEDFHPYMEDTLRAGHYENDRDAVDLMIRSSNSIIRDLVRRGVRFARHGDGSLDFTREGAHCRPRILYHEDVTGREITQTLLEEAMKRENLILREETTMLDIISDDTACGGVVAAGPDGVPYTVGAGAVVLACGGIGGLFKNSTNFPHITGDALAIAMRRNIAVQHLDYIQIHPTTLYSTRPGRRFLISESARGEGALLYDKNGQRFTDELQPRDLLSAAIREQMEKDGTDFVWEDLRPLGERTLRTHFPNICQHCQEEGYDVLRGPIPVVPAQHYFMGGIRVDLSSRTAMPGLYACGEISCNGVHGRNRLASNSLLESLVFAQRAADDILFGESPAFAGNAPDLAPYREQEPLLAAYRKEVLNAIERMKKSHE</sequence>
<name>A0A9D1JB92_9FIRM</name>
<dbReference type="GO" id="GO:0008734">
    <property type="term" value="F:L-aspartate oxidase activity"/>
    <property type="evidence" value="ECO:0007669"/>
    <property type="project" value="UniProtKB-EC"/>
</dbReference>
<dbReference type="InterPro" id="IPR036188">
    <property type="entry name" value="FAD/NAD-bd_sf"/>
</dbReference>
<feature type="domain" description="FAD-dependent oxidoreductase 2 FAD-binding" evidence="12">
    <location>
        <begin position="6"/>
        <end position="370"/>
    </location>
</feature>
<comment type="pathway">
    <text evidence="2">Cofactor biosynthesis; NAD(+) biosynthesis; iminoaspartate from L-aspartate (oxidase route): step 1/1.</text>
</comment>
<comment type="catalytic activity">
    <reaction evidence="11">
        <text>L-aspartate + O2 = iminosuccinate + H2O2</text>
        <dbReference type="Rhea" id="RHEA:25876"/>
        <dbReference type="ChEBI" id="CHEBI:15379"/>
        <dbReference type="ChEBI" id="CHEBI:16240"/>
        <dbReference type="ChEBI" id="CHEBI:29991"/>
        <dbReference type="ChEBI" id="CHEBI:77875"/>
        <dbReference type="EC" id="1.4.3.16"/>
    </reaction>
    <physiologicalReaction direction="left-to-right" evidence="11">
        <dbReference type="Rhea" id="RHEA:25877"/>
    </physiologicalReaction>
</comment>
<evidence type="ECO:0000256" key="2">
    <source>
        <dbReference type="ARBA" id="ARBA00004950"/>
    </source>
</evidence>
<dbReference type="SUPFAM" id="SSF51905">
    <property type="entry name" value="FAD/NAD(P)-binding domain"/>
    <property type="match status" value="1"/>
</dbReference>
<dbReference type="GO" id="GO:0034628">
    <property type="term" value="P:'de novo' NAD+ biosynthetic process from L-aspartate"/>
    <property type="evidence" value="ECO:0007669"/>
    <property type="project" value="TreeGrafter"/>
</dbReference>
<evidence type="ECO:0000256" key="5">
    <source>
        <dbReference type="ARBA" id="ARBA00021901"/>
    </source>
</evidence>
<dbReference type="Gene3D" id="3.50.50.60">
    <property type="entry name" value="FAD/NAD(P)-binding domain"/>
    <property type="match status" value="1"/>
</dbReference>
<dbReference type="InterPro" id="IPR027477">
    <property type="entry name" value="Succ_DH/fumarate_Rdtase_cat_sf"/>
</dbReference>
<dbReference type="InterPro" id="IPR005288">
    <property type="entry name" value="NadB"/>
</dbReference>
<keyword evidence="9 13" id="KW-0560">Oxidoreductase</keyword>
<dbReference type="PANTHER" id="PTHR42716:SF2">
    <property type="entry name" value="L-ASPARTATE OXIDASE, CHLOROPLASTIC"/>
    <property type="match status" value="1"/>
</dbReference>
<evidence type="ECO:0000259" key="12">
    <source>
        <dbReference type="Pfam" id="PF00890"/>
    </source>
</evidence>
<dbReference type="EC" id="1.4.3.16" evidence="4"/>
<dbReference type="NCBIfam" id="NF004820">
    <property type="entry name" value="PRK06175.1"/>
    <property type="match status" value="1"/>
</dbReference>
<evidence type="ECO:0000256" key="1">
    <source>
        <dbReference type="ARBA" id="ARBA00001974"/>
    </source>
</evidence>
<comment type="similarity">
    <text evidence="3">Belongs to the FAD-dependent oxidoreductase 2 family. NadB subfamily.</text>
</comment>
<dbReference type="Proteomes" id="UP000823912">
    <property type="component" value="Unassembled WGS sequence"/>
</dbReference>
<accession>A0A9D1JB92</accession>
<protein>
    <recommendedName>
        <fullName evidence="5">L-aspartate oxidase</fullName>
        <ecNumber evidence="4">1.4.3.16</ecNumber>
    </recommendedName>
    <alternativeName>
        <fullName evidence="10">Quinolinate synthase B</fullName>
    </alternativeName>
</protein>
<keyword evidence="7" id="KW-0662">Pyridine nucleotide biosynthesis</keyword>
<dbReference type="Pfam" id="PF00890">
    <property type="entry name" value="FAD_binding_2"/>
    <property type="match status" value="1"/>
</dbReference>
<evidence type="ECO:0000256" key="3">
    <source>
        <dbReference type="ARBA" id="ARBA00008562"/>
    </source>
</evidence>
<organism evidence="13 14">
    <name type="scientific">Candidatus Pullilachnospira gallistercoris</name>
    <dbReference type="NCBI Taxonomy" id="2840911"/>
    <lineage>
        <taxon>Bacteria</taxon>
        <taxon>Bacillati</taxon>
        <taxon>Bacillota</taxon>
        <taxon>Clostridia</taxon>
        <taxon>Lachnospirales</taxon>
        <taxon>Lachnospiraceae</taxon>
        <taxon>Lachnospiraceae incertae sedis</taxon>
        <taxon>Candidatus Pullilachnospira</taxon>
    </lineage>
</organism>
<proteinExistence type="inferred from homology"/>
<keyword evidence="8" id="KW-0274">FAD</keyword>
<evidence type="ECO:0000256" key="8">
    <source>
        <dbReference type="ARBA" id="ARBA00022827"/>
    </source>
</evidence>
<dbReference type="SUPFAM" id="SSF56425">
    <property type="entry name" value="Succinate dehydrogenase/fumarate reductase flavoprotein, catalytic domain"/>
    <property type="match status" value="1"/>
</dbReference>
<keyword evidence="6" id="KW-0285">Flavoprotein</keyword>
<evidence type="ECO:0000313" key="13">
    <source>
        <dbReference type="EMBL" id="HIR71300.1"/>
    </source>
</evidence>
<gene>
    <name evidence="13" type="ORF">IAA55_08465</name>
</gene>
<dbReference type="Gene3D" id="3.90.700.10">
    <property type="entry name" value="Succinate dehydrogenase/fumarate reductase flavoprotein, catalytic domain"/>
    <property type="match status" value="1"/>
</dbReference>
<evidence type="ECO:0000256" key="10">
    <source>
        <dbReference type="ARBA" id="ARBA00030386"/>
    </source>
</evidence>
<evidence type="ECO:0000256" key="9">
    <source>
        <dbReference type="ARBA" id="ARBA00023002"/>
    </source>
</evidence>
<dbReference type="EMBL" id="DVHM01000136">
    <property type="protein sequence ID" value="HIR71300.1"/>
    <property type="molecule type" value="Genomic_DNA"/>
</dbReference>
<dbReference type="InterPro" id="IPR003953">
    <property type="entry name" value="FAD-dep_OxRdtase_2_FAD-bd"/>
</dbReference>
<evidence type="ECO:0000256" key="6">
    <source>
        <dbReference type="ARBA" id="ARBA00022630"/>
    </source>
</evidence>